<keyword evidence="3" id="KW-0663">Pyridoxal phosphate</keyword>
<dbReference type="PANTHER" id="PTHR45688:SF13">
    <property type="entry name" value="ALANINE--GLYOXYLATE AMINOTRANSFERASE 2-LIKE"/>
    <property type="match status" value="1"/>
</dbReference>
<dbReference type="InterPro" id="IPR005814">
    <property type="entry name" value="Aminotrans_3"/>
</dbReference>
<evidence type="ECO:0000256" key="3">
    <source>
        <dbReference type="ARBA" id="ARBA00022898"/>
    </source>
</evidence>
<accession>A0ABX5NX83</accession>
<dbReference type="PANTHER" id="PTHR45688">
    <property type="match status" value="1"/>
</dbReference>
<dbReference type="Gene3D" id="3.90.1150.10">
    <property type="entry name" value="Aspartate Aminotransferase, domain 1"/>
    <property type="match status" value="1"/>
</dbReference>
<protein>
    <recommendedName>
        <fullName evidence="4">Aminoglycoside phosphotransferase domain-containing protein</fullName>
    </recommendedName>
</protein>
<comment type="cofactor">
    <cofactor evidence="1">
        <name>pyridoxal 5'-phosphate</name>
        <dbReference type="ChEBI" id="CHEBI:597326"/>
    </cofactor>
</comment>
<proteinExistence type="inferred from homology"/>
<evidence type="ECO:0000256" key="2">
    <source>
        <dbReference type="ARBA" id="ARBA00008954"/>
    </source>
</evidence>
<feature type="domain" description="Aminoglycoside phosphotransferase" evidence="4">
    <location>
        <begin position="49"/>
        <end position="273"/>
    </location>
</feature>
<gene>
    <name evidence="5" type="ORF">DMY87_06590</name>
</gene>
<dbReference type="Gene3D" id="3.90.1200.10">
    <property type="match status" value="1"/>
</dbReference>
<dbReference type="Gene3D" id="3.40.640.10">
    <property type="entry name" value="Type I PLP-dependent aspartate aminotransferase-like (Major domain)"/>
    <property type="match status" value="1"/>
</dbReference>
<dbReference type="InterPro" id="IPR015424">
    <property type="entry name" value="PyrdxlP-dep_Trfase"/>
</dbReference>
<dbReference type="Pfam" id="PF00202">
    <property type="entry name" value="Aminotran_3"/>
    <property type="match status" value="1"/>
</dbReference>
<dbReference type="InterPro" id="IPR011009">
    <property type="entry name" value="Kinase-like_dom_sf"/>
</dbReference>
<dbReference type="Proteomes" id="UP000247536">
    <property type="component" value="Unassembled WGS sequence"/>
</dbReference>
<comment type="caution">
    <text evidence="5">The sequence shown here is derived from an EMBL/GenBank/DDBJ whole genome shotgun (WGS) entry which is preliminary data.</text>
</comment>
<evidence type="ECO:0000256" key="1">
    <source>
        <dbReference type="ARBA" id="ARBA00001933"/>
    </source>
</evidence>
<dbReference type="InterPro" id="IPR049704">
    <property type="entry name" value="Aminotrans_3_PPA_site"/>
</dbReference>
<evidence type="ECO:0000259" key="4">
    <source>
        <dbReference type="Pfam" id="PF01636"/>
    </source>
</evidence>
<dbReference type="EMBL" id="QJRY01000002">
    <property type="protein sequence ID" value="PYB75127.1"/>
    <property type="molecule type" value="Genomic_DNA"/>
</dbReference>
<dbReference type="Pfam" id="PF01636">
    <property type="entry name" value="APH"/>
    <property type="match status" value="1"/>
</dbReference>
<evidence type="ECO:0000313" key="6">
    <source>
        <dbReference type="Proteomes" id="UP000247536"/>
    </source>
</evidence>
<dbReference type="CDD" id="cd00610">
    <property type="entry name" value="OAT_like"/>
    <property type="match status" value="1"/>
</dbReference>
<dbReference type="SUPFAM" id="SSF53383">
    <property type="entry name" value="PLP-dependent transferases"/>
    <property type="match status" value="1"/>
</dbReference>
<evidence type="ECO:0000313" key="5">
    <source>
        <dbReference type="EMBL" id="PYB75127.1"/>
    </source>
</evidence>
<dbReference type="InterPro" id="IPR015422">
    <property type="entry name" value="PyrdxlP-dep_Trfase_small"/>
</dbReference>
<dbReference type="SUPFAM" id="SSF56112">
    <property type="entry name" value="Protein kinase-like (PK-like)"/>
    <property type="match status" value="1"/>
</dbReference>
<name>A0ABX5NX83_9HYPH</name>
<keyword evidence="6" id="KW-1185">Reference proteome</keyword>
<sequence>MNGGIRMHPHLSNASSSLLDNLQPPAVPLDVLMSFAKSHYGLSGTWSELSGERDQNFRVSDDQGGVWLFKLCSPREADGVFEGQVLALEHIARTDPGLPVPRVRHTNDGLLLAKLHHAGLDHCVIVLSYLPGSVLGAAPLSSERLYEVGQLVARLGRALRGFIHAGPATRHLAWDHRHLADLLPHVGVLPKEQQARSARLISAFCKDRLPILETLRSQIIHGDAHPFNTLTDGEGIVGVIDFGDMIAGALIQDLSNTLADYLIPGADNQRIMLEITKGYHSITPLEEQELEVLLPLVETRILMNPLILGLRSQGGAPESIFEDYCRRAFPLLDELEAQRTVFVNVLRRGAALPPLSTLVSDSVEGMLERRKSVMGKKLYMFYDTPLHLVKGQGVWLTAKDGKSYLDCYNNVPHVGHCHPYVIGAIERQMRQLNTNTRYLSEQSIAYAERLTATLDKSLSAVIYVNSGSEANDIAWRMAKAWTGRSGGLAMDFAYHGVTDAIDPFSPSNDMENWKFPHMRVITPPDDYRGPFKRGDNNIAQRYADLADAPISDLAQSSYGVAAGMVDSAFMTNGMLDVPQGYLSAVASKIRAAGGLFIADEVQSGFGRMGTAMWGHQHHGVVPDFVTIGKPAGNGHPIGVLITRPEILDHFTKTAPFFSTFGGNNVSCAAGIAVLDVIRDENLVENCKTTGAYMKARLLELKNKFDLIGDVRGVGLALGVELVRDRHTLEPAKAETKRVVDLMREQGVLIGSEGVLGNILKIRPPAVLQPAHVDIAVAALEQALLKI</sequence>
<dbReference type="PROSITE" id="PS00600">
    <property type="entry name" value="AA_TRANSFER_CLASS_3"/>
    <property type="match status" value="1"/>
</dbReference>
<comment type="similarity">
    <text evidence="2">Belongs to the class-III pyridoxal-phosphate-dependent aminotransferase family.</text>
</comment>
<reference evidence="5 6" key="1">
    <citation type="submission" date="2018-06" db="EMBL/GenBank/DDBJ databases">
        <title>Rhizobium wuzhouense sp. nov., isolated from roots of Oryza officinalis.</title>
        <authorList>
            <person name="Yuan T."/>
        </authorList>
    </citation>
    <scope>NUCLEOTIDE SEQUENCE [LARGE SCALE GENOMIC DNA]</scope>
    <source>
        <strain evidence="5 6">W44</strain>
    </source>
</reference>
<dbReference type="InterPro" id="IPR002575">
    <property type="entry name" value="Aminoglycoside_PTrfase"/>
</dbReference>
<organism evidence="5 6">
    <name type="scientific">Rhizobium wuzhouense</name>
    <dbReference type="NCBI Taxonomy" id="1986026"/>
    <lineage>
        <taxon>Bacteria</taxon>
        <taxon>Pseudomonadati</taxon>
        <taxon>Pseudomonadota</taxon>
        <taxon>Alphaproteobacteria</taxon>
        <taxon>Hyphomicrobiales</taxon>
        <taxon>Rhizobiaceae</taxon>
        <taxon>Rhizobium/Agrobacterium group</taxon>
        <taxon>Rhizobium</taxon>
    </lineage>
</organism>
<dbReference type="InterPro" id="IPR015421">
    <property type="entry name" value="PyrdxlP-dep_Trfase_major"/>
</dbReference>